<reference evidence="1 2" key="1">
    <citation type="submission" date="2020-11" db="EMBL/GenBank/DDBJ databases">
        <title>Genome seq and assembly of Sphingosinicella sp.</title>
        <authorList>
            <person name="Chhetri G."/>
        </authorList>
    </citation>
    <scope>NUCLEOTIDE SEQUENCE [LARGE SCALE GENOMIC DNA]</scope>
    <source>
        <strain evidence="1 2">UDD2</strain>
    </source>
</reference>
<sequence length="139" mass="14948">MIEFAFAAPVLAMVLVNAIDLAEGLARKFELEQASYRALEKITAGTVGATMDSIRREAAAVAGEDETNVTIRSWLECNRVEQPSINGACTGTEETARFVSVTIRGYYKPKFTASIVSRAVGASPNGSFPLRATATMRVQ</sequence>
<dbReference type="AlphaFoldDB" id="A0A7T2GL61"/>
<evidence type="ECO:0000313" key="1">
    <source>
        <dbReference type="EMBL" id="QPQ55880.1"/>
    </source>
</evidence>
<evidence type="ECO:0000313" key="2">
    <source>
        <dbReference type="Proteomes" id="UP000594873"/>
    </source>
</evidence>
<dbReference type="EMBL" id="CP065592">
    <property type="protein sequence ID" value="QPQ55880.1"/>
    <property type="molecule type" value="Genomic_DNA"/>
</dbReference>
<name>A0A7T2GL61_9SPHN</name>
<accession>A0A7T2GL61</accession>
<gene>
    <name evidence="1" type="ORF">IC614_04655</name>
</gene>
<proteinExistence type="predicted"/>
<dbReference type="Proteomes" id="UP000594873">
    <property type="component" value="Chromosome"/>
</dbReference>
<protein>
    <recommendedName>
        <fullName evidence="3">TadE family protein</fullName>
    </recommendedName>
</protein>
<dbReference type="KEGG" id="sflv:IC614_04655"/>
<evidence type="ECO:0008006" key="3">
    <source>
        <dbReference type="Google" id="ProtNLM"/>
    </source>
</evidence>
<organism evidence="1 2">
    <name type="scientific">Allosphingosinicella flava</name>
    <dbReference type="NCBI Taxonomy" id="2771430"/>
    <lineage>
        <taxon>Bacteria</taxon>
        <taxon>Pseudomonadati</taxon>
        <taxon>Pseudomonadota</taxon>
        <taxon>Alphaproteobacteria</taxon>
        <taxon>Sphingomonadales</taxon>
        <taxon>Sphingomonadaceae</taxon>
        <taxon>Allosphingosinicella</taxon>
    </lineage>
</organism>
<keyword evidence="2" id="KW-1185">Reference proteome</keyword>